<comment type="caution">
    <text evidence="1">The sequence shown here is derived from an EMBL/GenBank/DDBJ whole genome shotgun (WGS) entry which is preliminary data.</text>
</comment>
<sequence>MTERECPLGLTYYELRSRLGDHLDEFTKWMTGQTVALCEEHGPVAYEQDYERFVRGLPVVD</sequence>
<proteinExistence type="predicted"/>
<evidence type="ECO:0000313" key="1">
    <source>
        <dbReference type="EMBL" id="PZF83230.1"/>
    </source>
</evidence>
<dbReference type="AlphaFoldDB" id="A0A2W2BD40"/>
<name>A0A2W2BD40_9ACTN</name>
<dbReference type="RefSeq" id="WP_111255128.1">
    <property type="nucleotide sequence ID" value="NZ_POTW01000027.1"/>
</dbReference>
<organism evidence="1 2">
    <name type="scientific">Jiangella anatolica</name>
    <dbReference type="NCBI Taxonomy" id="2670374"/>
    <lineage>
        <taxon>Bacteria</taxon>
        <taxon>Bacillati</taxon>
        <taxon>Actinomycetota</taxon>
        <taxon>Actinomycetes</taxon>
        <taxon>Jiangellales</taxon>
        <taxon>Jiangellaceae</taxon>
        <taxon>Jiangella</taxon>
    </lineage>
</organism>
<dbReference type="EMBL" id="POTW01000027">
    <property type="protein sequence ID" value="PZF83230.1"/>
    <property type="molecule type" value="Genomic_DNA"/>
</dbReference>
<dbReference type="Proteomes" id="UP000248764">
    <property type="component" value="Unassembled WGS sequence"/>
</dbReference>
<accession>A0A2W2BD40</accession>
<keyword evidence="2" id="KW-1185">Reference proteome</keyword>
<reference evidence="1 2" key="1">
    <citation type="submission" date="2018-01" db="EMBL/GenBank/DDBJ databases">
        <title>Draft genome sequence of Jiangella sp. GTF31.</title>
        <authorList>
            <person name="Sahin N."/>
            <person name="Ay H."/>
            <person name="Saygin H."/>
        </authorList>
    </citation>
    <scope>NUCLEOTIDE SEQUENCE [LARGE SCALE GENOMIC DNA]</scope>
    <source>
        <strain evidence="1 2">GTF31</strain>
    </source>
</reference>
<evidence type="ECO:0000313" key="2">
    <source>
        <dbReference type="Proteomes" id="UP000248764"/>
    </source>
</evidence>
<gene>
    <name evidence="1" type="ORF">C1I92_13210</name>
</gene>
<protein>
    <submittedName>
        <fullName evidence="1">Uncharacterized protein</fullName>
    </submittedName>
</protein>